<feature type="chain" id="PRO_5029626600" evidence="1">
    <location>
        <begin position="23"/>
        <end position="300"/>
    </location>
</feature>
<keyword evidence="1" id="KW-0732">Signal</keyword>
<keyword evidence="3" id="KW-1185">Reference proteome</keyword>
<reference evidence="2" key="1">
    <citation type="submission" date="2021-01" db="UniProtKB">
        <authorList>
            <consortium name="EnsemblMetazoa"/>
        </authorList>
    </citation>
    <scope>IDENTIFICATION</scope>
</reference>
<protein>
    <submittedName>
        <fullName evidence="2">Uncharacterized protein</fullName>
    </submittedName>
</protein>
<dbReference type="OrthoDB" id="6491769at2759"/>
<dbReference type="Proteomes" id="UP000594260">
    <property type="component" value="Unplaced"/>
</dbReference>
<feature type="signal peptide" evidence="1">
    <location>
        <begin position="1"/>
        <end position="22"/>
    </location>
</feature>
<dbReference type="KEGG" id="vde:111249869"/>
<organism evidence="2 3">
    <name type="scientific">Varroa destructor</name>
    <name type="common">Honeybee mite</name>
    <dbReference type="NCBI Taxonomy" id="109461"/>
    <lineage>
        <taxon>Eukaryota</taxon>
        <taxon>Metazoa</taxon>
        <taxon>Ecdysozoa</taxon>
        <taxon>Arthropoda</taxon>
        <taxon>Chelicerata</taxon>
        <taxon>Arachnida</taxon>
        <taxon>Acari</taxon>
        <taxon>Parasitiformes</taxon>
        <taxon>Mesostigmata</taxon>
        <taxon>Gamasina</taxon>
        <taxon>Dermanyssoidea</taxon>
        <taxon>Varroidae</taxon>
        <taxon>Varroa</taxon>
    </lineage>
</organism>
<dbReference type="RefSeq" id="XP_022660042.1">
    <property type="nucleotide sequence ID" value="XM_022804307.1"/>
</dbReference>
<evidence type="ECO:0000313" key="3">
    <source>
        <dbReference type="Proteomes" id="UP000594260"/>
    </source>
</evidence>
<evidence type="ECO:0000313" key="2">
    <source>
        <dbReference type="EnsemblMetazoa" id="XP_022660042"/>
    </source>
</evidence>
<name>A0A7M7K100_VARDE</name>
<dbReference type="AlphaFoldDB" id="A0A7M7K100"/>
<accession>A0A7M7K100</accession>
<dbReference type="GeneID" id="111249869"/>
<evidence type="ECO:0000256" key="1">
    <source>
        <dbReference type="SAM" id="SignalP"/>
    </source>
</evidence>
<sequence>MADKLILFGVVALVSLLHLAHGALDHDLLRLYTANNLTFSCLPYVSKETITACDCMACNRDTPNFKDRMCKFFEEARKKGKADHLNGNLVNVCTSKAICPNIPNQCCNPSDSSPKYGKGCPLCLPAAKSQPTTKGHNPACLLAEYEAAQTAPPKGANWRDMYEAFDTAMREIGLHQRCASYALYKSAKLCDCEDCLQNEQNLREKWCRVGEKIRANEQLGRRGYMINTDYFKKFCDKKSCPIIPNKCCAAPTARDELNPVDRRGCPTCIPTSTTFGFGPRCRREITDLPQPIKLDIFNLQ</sequence>
<proteinExistence type="predicted"/>
<dbReference type="InParanoid" id="A0A7M7K100"/>
<dbReference type="EnsemblMetazoa" id="XM_022804307">
    <property type="protein sequence ID" value="XP_022660042"/>
    <property type="gene ID" value="LOC111249869"/>
</dbReference>